<dbReference type="GO" id="GO:0008977">
    <property type="term" value="F:prephenate dehydrogenase (NAD+) activity"/>
    <property type="evidence" value="ECO:0007669"/>
    <property type="project" value="UniProtKB-EC"/>
</dbReference>
<dbReference type="GO" id="GO:0006571">
    <property type="term" value="P:tyrosine biosynthetic process"/>
    <property type="evidence" value="ECO:0007669"/>
    <property type="project" value="UniProtKB-UniPathway"/>
</dbReference>
<evidence type="ECO:0000256" key="8">
    <source>
        <dbReference type="ARBA" id="ARBA00049260"/>
    </source>
</evidence>
<dbReference type="InterPro" id="IPR046826">
    <property type="entry name" value="PDH_N"/>
</dbReference>
<gene>
    <name evidence="11" type="ORF">UFOPK3547_00886</name>
</gene>
<dbReference type="InterPro" id="IPR008927">
    <property type="entry name" value="6-PGluconate_DH-like_C_sf"/>
</dbReference>
<dbReference type="SUPFAM" id="SSF48179">
    <property type="entry name" value="6-phosphogluconate dehydrogenase C-terminal domain-like"/>
    <property type="match status" value="1"/>
</dbReference>
<keyword evidence="6" id="KW-0520">NAD</keyword>
<dbReference type="EC" id="1.3.1.12" evidence="2"/>
<dbReference type="InterPro" id="IPR002912">
    <property type="entry name" value="ACT_dom"/>
</dbReference>
<dbReference type="GO" id="GO:0004665">
    <property type="term" value="F:prephenate dehydrogenase (NADP+) activity"/>
    <property type="evidence" value="ECO:0007669"/>
    <property type="project" value="InterPro"/>
</dbReference>
<dbReference type="UniPathway" id="UPA00122">
    <property type="reaction ID" value="UER00961"/>
</dbReference>
<dbReference type="PROSITE" id="PS51176">
    <property type="entry name" value="PDH_ADH"/>
    <property type="match status" value="1"/>
</dbReference>
<protein>
    <recommendedName>
        <fullName evidence="3">Prephenate dehydrogenase</fullName>
        <ecNumber evidence="2">1.3.1.12</ecNumber>
    </recommendedName>
</protein>
<organism evidence="11">
    <name type="scientific">freshwater metagenome</name>
    <dbReference type="NCBI Taxonomy" id="449393"/>
    <lineage>
        <taxon>unclassified sequences</taxon>
        <taxon>metagenomes</taxon>
        <taxon>ecological metagenomes</taxon>
    </lineage>
</organism>
<evidence type="ECO:0000256" key="2">
    <source>
        <dbReference type="ARBA" id="ARBA00012068"/>
    </source>
</evidence>
<dbReference type="SUPFAM" id="SSF51735">
    <property type="entry name" value="NAD(P)-binding Rossmann-fold domains"/>
    <property type="match status" value="1"/>
</dbReference>
<evidence type="ECO:0000256" key="3">
    <source>
        <dbReference type="ARBA" id="ARBA00016891"/>
    </source>
</evidence>
<comment type="catalytic activity">
    <reaction evidence="8">
        <text>prephenate + NAD(+) = 3-(4-hydroxyphenyl)pyruvate + CO2 + NADH</text>
        <dbReference type="Rhea" id="RHEA:13869"/>
        <dbReference type="ChEBI" id="CHEBI:16526"/>
        <dbReference type="ChEBI" id="CHEBI:29934"/>
        <dbReference type="ChEBI" id="CHEBI:36242"/>
        <dbReference type="ChEBI" id="CHEBI:57540"/>
        <dbReference type="ChEBI" id="CHEBI:57945"/>
        <dbReference type="EC" id="1.3.1.12"/>
    </reaction>
</comment>
<name>A0A6J5ZNJ1_9ZZZZ</name>
<evidence type="ECO:0000313" key="11">
    <source>
        <dbReference type="EMBL" id="CAB4344081.1"/>
    </source>
</evidence>
<dbReference type="CDD" id="cd02116">
    <property type="entry name" value="ACT"/>
    <property type="match status" value="1"/>
</dbReference>
<sequence length="349" mass="35942">MKLTVVGVGLIGGSFALAARSRVGAHVRGVGPEAGQALELNVIDEACPSLEAALLGAEVVVVAVPADRIAEVTARVLASAPPDCAVTDVGSTKRQVVDAAGGDERFVGGHPLAGAETSGVIHARGDLFEEAVWYLTPTKSTSGVMLERVHNLVSAVGAKPTIVEVDEHDRMMAAVSQLPHVLANVLIMQADTALGDRRIPATGPSFRDATRVAGANPEMWTAIYLANQQALVDELDGAIERLTAARAAISNGDAAWLSEWQTIASERREALSEAGLSGGTLTELRVTVPNRPGVVAEIALGLRDADINIVDMALSPSPDGREGVVALWVADGSAEAAAACLAGLGLPVL</sequence>
<evidence type="ECO:0000259" key="9">
    <source>
        <dbReference type="PROSITE" id="PS51176"/>
    </source>
</evidence>
<feature type="domain" description="Prephenate/arogenate dehydrogenase" evidence="9">
    <location>
        <begin position="1"/>
        <end position="279"/>
    </location>
</feature>
<comment type="pathway">
    <text evidence="1">Amino-acid biosynthesis; L-tyrosine biosynthesis; (4-hydroxyphenyl)pyruvate from prephenate (NAD(+) route): step 1/1.</text>
</comment>
<dbReference type="Gene3D" id="3.40.50.720">
    <property type="entry name" value="NAD(P)-binding Rossmann-like Domain"/>
    <property type="match status" value="1"/>
</dbReference>
<keyword evidence="7" id="KW-0057">Aromatic amino acid biosynthesis</keyword>
<dbReference type="AlphaFoldDB" id="A0A6J5ZNJ1"/>
<dbReference type="InterPro" id="IPR046825">
    <property type="entry name" value="PDH_C"/>
</dbReference>
<keyword evidence="7" id="KW-0028">Amino-acid biosynthesis</keyword>
<dbReference type="Gene3D" id="1.10.3660.10">
    <property type="entry name" value="6-phosphogluconate dehydrogenase C-terminal like domain"/>
    <property type="match status" value="1"/>
</dbReference>
<dbReference type="Pfam" id="PF20463">
    <property type="entry name" value="PDH_C"/>
    <property type="match status" value="1"/>
</dbReference>
<evidence type="ECO:0000256" key="6">
    <source>
        <dbReference type="ARBA" id="ARBA00023027"/>
    </source>
</evidence>
<feature type="domain" description="ACT" evidence="10">
    <location>
        <begin position="283"/>
        <end position="349"/>
    </location>
</feature>
<evidence type="ECO:0000256" key="5">
    <source>
        <dbReference type="ARBA" id="ARBA00023002"/>
    </source>
</evidence>
<dbReference type="Gene3D" id="3.30.70.260">
    <property type="match status" value="1"/>
</dbReference>
<evidence type="ECO:0000259" key="10">
    <source>
        <dbReference type="PROSITE" id="PS51671"/>
    </source>
</evidence>
<reference evidence="11" key="1">
    <citation type="submission" date="2020-05" db="EMBL/GenBank/DDBJ databases">
        <authorList>
            <person name="Chiriac C."/>
            <person name="Salcher M."/>
            <person name="Ghai R."/>
            <person name="Kavagutti S V."/>
        </authorList>
    </citation>
    <scope>NUCLEOTIDE SEQUENCE</scope>
</reference>
<keyword evidence="5" id="KW-0560">Oxidoreductase</keyword>
<evidence type="ECO:0000256" key="1">
    <source>
        <dbReference type="ARBA" id="ARBA00005067"/>
    </source>
</evidence>
<dbReference type="InterPro" id="IPR045865">
    <property type="entry name" value="ACT-like_dom_sf"/>
</dbReference>
<dbReference type="Pfam" id="PF01842">
    <property type="entry name" value="ACT"/>
    <property type="match status" value="1"/>
</dbReference>
<dbReference type="InterPro" id="IPR003099">
    <property type="entry name" value="Prephen_DH"/>
</dbReference>
<proteinExistence type="predicted"/>
<dbReference type="PANTHER" id="PTHR21363">
    <property type="entry name" value="PREPHENATE DEHYDROGENASE"/>
    <property type="match status" value="1"/>
</dbReference>
<evidence type="ECO:0000256" key="7">
    <source>
        <dbReference type="ARBA" id="ARBA00023141"/>
    </source>
</evidence>
<dbReference type="PANTHER" id="PTHR21363:SF0">
    <property type="entry name" value="PREPHENATE DEHYDROGENASE [NADP(+)]"/>
    <property type="match status" value="1"/>
</dbReference>
<dbReference type="EMBL" id="CAESAN010000065">
    <property type="protein sequence ID" value="CAB4344081.1"/>
    <property type="molecule type" value="Genomic_DNA"/>
</dbReference>
<dbReference type="InterPro" id="IPR036291">
    <property type="entry name" value="NAD(P)-bd_dom_sf"/>
</dbReference>
<dbReference type="InterPro" id="IPR050812">
    <property type="entry name" value="Preph/Arog_dehydrog"/>
</dbReference>
<dbReference type="GO" id="GO:0070403">
    <property type="term" value="F:NAD+ binding"/>
    <property type="evidence" value="ECO:0007669"/>
    <property type="project" value="InterPro"/>
</dbReference>
<keyword evidence="4" id="KW-0827">Tyrosine biosynthesis</keyword>
<evidence type="ECO:0000256" key="4">
    <source>
        <dbReference type="ARBA" id="ARBA00022498"/>
    </source>
</evidence>
<accession>A0A6J5ZNJ1</accession>
<dbReference type="PROSITE" id="PS51671">
    <property type="entry name" value="ACT"/>
    <property type="match status" value="1"/>
</dbReference>
<dbReference type="SUPFAM" id="SSF55021">
    <property type="entry name" value="ACT-like"/>
    <property type="match status" value="1"/>
</dbReference>
<dbReference type="Pfam" id="PF02153">
    <property type="entry name" value="PDH_N"/>
    <property type="match status" value="1"/>
</dbReference>